<evidence type="ECO:0000313" key="8">
    <source>
        <dbReference type="EMBL" id="SHG65734.1"/>
    </source>
</evidence>
<gene>
    <name evidence="8" type="ORF">SAMN02745221_00692</name>
</gene>
<proteinExistence type="inferred from homology"/>
<feature type="transmembrane region" description="Helical" evidence="7">
    <location>
        <begin position="47"/>
        <end position="66"/>
    </location>
</feature>
<evidence type="ECO:0000256" key="7">
    <source>
        <dbReference type="SAM" id="Phobius"/>
    </source>
</evidence>
<evidence type="ECO:0000256" key="4">
    <source>
        <dbReference type="ARBA" id="ARBA00022692"/>
    </source>
</evidence>
<sequence length="315" mass="35324">MVEHHFTWGYLIAIYLFTAGISSGAGIVAAIGYIVNGMDERLKRLAAYFAPFPVLIGLACLILDLHRPWNFYKVLIYYNPTSVMSWGAFFLLVFPLVSLAFAVMVYFNIDNKLRRFLAWMELVFGIAIGVYAGLLLAAIYNNPVWSNPLIAFLFFISALSTGICSLMLIGRKGDKLDDLVRRFIPQKWQPEKIKLDFDKKLFLRLLIVDAVFIVLELMVISTLLISYALRPTGEIALGAIITGGYYLLFWIGVVLIGLTIPLILGIMEVGGRIKGRLGHIVPWAEPTMVLIGGFLLRYVIVYGGEIVYPILTLYP</sequence>
<feature type="transmembrane region" description="Helical" evidence="7">
    <location>
        <begin position="288"/>
        <end position="311"/>
    </location>
</feature>
<protein>
    <submittedName>
        <fullName evidence="8">Polysulfide reductase chain C</fullName>
    </submittedName>
</protein>
<dbReference type="InterPro" id="IPR052049">
    <property type="entry name" value="Electron_transfer_protein"/>
</dbReference>
<feature type="transmembrane region" description="Helical" evidence="7">
    <location>
        <begin position="201"/>
        <end position="225"/>
    </location>
</feature>
<organism evidence="8 9">
    <name type="scientific">Thermosyntropha lipolytica DSM 11003</name>
    <dbReference type="NCBI Taxonomy" id="1123382"/>
    <lineage>
        <taxon>Bacteria</taxon>
        <taxon>Bacillati</taxon>
        <taxon>Bacillota</taxon>
        <taxon>Clostridia</taxon>
        <taxon>Eubacteriales</taxon>
        <taxon>Syntrophomonadaceae</taxon>
        <taxon>Thermosyntropha</taxon>
    </lineage>
</organism>
<evidence type="ECO:0000313" key="9">
    <source>
        <dbReference type="Proteomes" id="UP000242329"/>
    </source>
</evidence>
<feature type="transmembrane region" description="Helical" evidence="7">
    <location>
        <begin position="86"/>
        <end position="109"/>
    </location>
</feature>
<feature type="transmembrane region" description="Helical" evidence="7">
    <location>
        <begin position="116"/>
        <end position="137"/>
    </location>
</feature>
<dbReference type="InterPro" id="IPR005614">
    <property type="entry name" value="NrfD-like"/>
</dbReference>
<feature type="transmembrane region" description="Helical" evidence="7">
    <location>
        <begin position="12"/>
        <end position="35"/>
    </location>
</feature>
<evidence type="ECO:0000256" key="6">
    <source>
        <dbReference type="ARBA" id="ARBA00023136"/>
    </source>
</evidence>
<dbReference type="PANTHER" id="PTHR34856">
    <property type="entry name" value="PROTEIN NRFD"/>
    <property type="match status" value="1"/>
</dbReference>
<evidence type="ECO:0000256" key="2">
    <source>
        <dbReference type="ARBA" id="ARBA00008929"/>
    </source>
</evidence>
<feature type="transmembrane region" description="Helical" evidence="7">
    <location>
        <begin position="245"/>
        <end position="267"/>
    </location>
</feature>
<reference evidence="9" key="1">
    <citation type="submission" date="2016-11" db="EMBL/GenBank/DDBJ databases">
        <authorList>
            <person name="Varghese N."/>
            <person name="Submissions S."/>
        </authorList>
    </citation>
    <scope>NUCLEOTIDE SEQUENCE [LARGE SCALE GENOMIC DNA]</scope>
    <source>
        <strain evidence="9">DSM 11003</strain>
    </source>
</reference>
<dbReference type="Pfam" id="PF03916">
    <property type="entry name" value="NrfD"/>
    <property type="match status" value="1"/>
</dbReference>
<dbReference type="GO" id="GO:0005886">
    <property type="term" value="C:plasma membrane"/>
    <property type="evidence" value="ECO:0007669"/>
    <property type="project" value="UniProtKB-SubCell"/>
</dbReference>
<dbReference type="EMBL" id="FQWY01000008">
    <property type="protein sequence ID" value="SHG65734.1"/>
    <property type="molecule type" value="Genomic_DNA"/>
</dbReference>
<dbReference type="Proteomes" id="UP000242329">
    <property type="component" value="Unassembled WGS sequence"/>
</dbReference>
<accession>A0A1M5LKR8</accession>
<evidence type="ECO:0000256" key="5">
    <source>
        <dbReference type="ARBA" id="ARBA00022989"/>
    </source>
</evidence>
<keyword evidence="9" id="KW-1185">Reference proteome</keyword>
<keyword evidence="4 7" id="KW-0812">Transmembrane</keyword>
<dbReference type="Gene3D" id="1.20.1630.10">
    <property type="entry name" value="Formate dehydrogenase/DMSO reductase domain"/>
    <property type="match status" value="1"/>
</dbReference>
<keyword evidence="6 7" id="KW-0472">Membrane</keyword>
<evidence type="ECO:0000256" key="1">
    <source>
        <dbReference type="ARBA" id="ARBA00004651"/>
    </source>
</evidence>
<comment type="subcellular location">
    <subcellularLocation>
        <location evidence="1">Cell membrane</location>
        <topology evidence="1">Multi-pass membrane protein</topology>
    </subcellularLocation>
</comment>
<keyword evidence="3" id="KW-1003">Cell membrane</keyword>
<comment type="similarity">
    <text evidence="2">Belongs to the NrfD family.</text>
</comment>
<dbReference type="STRING" id="1123382.SAMN02745221_00692"/>
<dbReference type="PANTHER" id="PTHR34856:SF2">
    <property type="entry name" value="PROTEIN NRFD"/>
    <property type="match status" value="1"/>
</dbReference>
<dbReference type="AlphaFoldDB" id="A0A1M5LKR8"/>
<evidence type="ECO:0000256" key="3">
    <source>
        <dbReference type="ARBA" id="ARBA00022475"/>
    </source>
</evidence>
<keyword evidence="5 7" id="KW-1133">Transmembrane helix</keyword>
<feature type="transmembrane region" description="Helical" evidence="7">
    <location>
        <begin position="149"/>
        <end position="169"/>
    </location>
</feature>
<name>A0A1M5LKR8_9FIRM</name>